<evidence type="ECO:0000313" key="3">
    <source>
        <dbReference type="Proteomes" id="UP000007797"/>
    </source>
</evidence>
<proteinExistence type="predicted"/>
<feature type="region of interest" description="Disordered" evidence="1">
    <location>
        <begin position="18"/>
        <end position="67"/>
    </location>
</feature>
<keyword evidence="3" id="KW-1185">Reference proteome</keyword>
<protein>
    <recommendedName>
        <fullName evidence="4">F-box domain-containing protein</fullName>
    </recommendedName>
</protein>
<gene>
    <name evidence="2" type="ORF">DFA_03429</name>
</gene>
<organism evidence="2 3">
    <name type="scientific">Cavenderia fasciculata</name>
    <name type="common">Slime mold</name>
    <name type="synonym">Dictyostelium fasciculatum</name>
    <dbReference type="NCBI Taxonomy" id="261658"/>
    <lineage>
        <taxon>Eukaryota</taxon>
        <taxon>Amoebozoa</taxon>
        <taxon>Evosea</taxon>
        <taxon>Eumycetozoa</taxon>
        <taxon>Dictyostelia</taxon>
        <taxon>Acytosteliales</taxon>
        <taxon>Cavenderiaceae</taxon>
        <taxon>Cavenderia</taxon>
    </lineage>
</organism>
<dbReference type="AlphaFoldDB" id="F4PHJ7"/>
<accession>F4PHJ7</accession>
<dbReference type="EMBL" id="GL883006">
    <property type="protein sequence ID" value="EGG25181.1"/>
    <property type="molecule type" value="Genomic_DNA"/>
</dbReference>
<feature type="compositionally biased region" description="Low complexity" evidence="1">
    <location>
        <begin position="45"/>
        <end position="55"/>
    </location>
</feature>
<dbReference type="KEGG" id="dfa:DFA_03429"/>
<evidence type="ECO:0000256" key="1">
    <source>
        <dbReference type="SAM" id="MobiDB-lite"/>
    </source>
</evidence>
<sequence>MKSLKSLYFSLTTSNKKLNENTVSNLDQDDHQDQEDGSGGDGSEHTNTSKNYSKSSRSRYKKGHERTLSGNEINVEELVYREEERKRLEILNQEEEENRLSVLPWIIQCYIIELFMHAPSEVRTDRLGKITFNKLNTRNPLIYVCRKWFGQCSKIFQRDGAIPFRPTMSVTEFSTHFASVNCLANHINTLVLTNEYEPPVQPRAKFFNPQRRTSRTDYLSRTGPKDGDFYAKVRHLVIEENESVISDMMCNTLVVLFGTKDIWIQSITLYSSLYVPMVAPYLGSVQSLTITLTTLSCQHTLLEALQIAESLTHLTVIVDMGGQLSSDFFLQLPTTLRSLQVQTTSRHRTNYLMNSLDLCNFVQFSRYPNLNRLSLSPKVVFDPSNLITHLNKDTTQITDLSEFMLEFTPEVHSLLKTQPKITHFNIFVSTNSIADSSVDILNNNSTNHHFTISSMPTVSCFEPITIHDKIQTLKIVSFGLSDESKLIVSNILDSLHNHRDLYSLYLEVGQINESILNSLVRLLDKNRSITRLYLLPKGASDDIPLTGFFNQLPRDHLLNLLQIIATTKTINTVIMPSNLISHKDPINNELPKQFDFVNSFWFTVLIRYK</sequence>
<evidence type="ECO:0008006" key="4">
    <source>
        <dbReference type="Google" id="ProtNLM"/>
    </source>
</evidence>
<dbReference type="RefSeq" id="XP_004363032.1">
    <property type="nucleotide sequence ID" value="XM_004362975.1"/>
</dbReference>
<evidence type="ECO:0000313" key="2">
    <source>
        <dbReference type="EMBL" id="EGG25181.1"/>
    </source>
</evidence>
<dbReference type="GeneID" id="14877339"/>
<dbReference type="Proteomes" id="UP000007797">
    <property type="component" value="Unassembled WGS sequence"/>
</dbReference>
<name>F4PHJ7_CACFS</name>
<reference evidence="3" key="1">
    <citation type="journal article" date="2011" name="Genome Res.">
        <title>Phylogeny-wide analysis of social amoeba genomes highlights ancient origins for complex intercellular communication.</title>
        <authorList>
            <person name="Heidel A.J."/>
            <person name="Lawal H.M."/>
            <person name="Felder M."/>
            <person name="Schilde C."/>
            <person name="Helps N.R."/>
            <person name="Tunggal B."/>
            <person name="Rivero F."/>
            <person name="John U."/>
            <person name="Schleicher M."/>
            <person name="Eichinger L."/>
            <person name="Platzer M."/>
            <person name="Noegel A.A."/>
            <person name="Schaap P."/>
            <person name="Gloeckner G."/>
        </authorList>
    </citation>
    <scope>NUCLEOTIDE SEQUENCE [LARGE SCALE GENOMIC DNA]</scope>
    <source>
        <strain evidence="3">SH3</strain>
    </source>
</reference>